<gene>
    <name evidence="2" type="ORF">GTW20_18395</name>
</gene>
<accession>A0A7K2IW43</accession>
<sequence length="421" mass="44264">MFGAELRRRRQEARMSLADLSGVTHYSKGYLSKLETGAKPPTSETAVICDNALDAGGALRALAPSRTPSGDPEPKVPSHSQEVWILRMEADGSTEFSGMDRRTALSAGAASLVTAAAGPSPVSPASPETLVWFREQFAALRALGQRAAPRVVLPLAVAQANALRQLAAGTNGRSSEEALGLAARFAEYAGWMAQEAGDDSAALWWTDTAATMAATAGDREMCAYVHVRRALVAMYAHDGARTIGLAERVRSEPGASARVLGLAAKREAQGHALVGDLVSSERALERARELLPVPKGTPSPHVLGSSHVADPVGVARGWCLVDLGRFEEGARVLDEEVARLPGSAVRARTRFGVRRALAHALAGEVDHACALTGELLDGVAASGSATVTADLRRLSQALTRYHGHGAVRDLGPRLVAALHRP</sequence>
<dbReference type="PROSITE" id="PS50943">
    <property type="entry name" value="HTH_CROC1"/>
    <property type="match status" value="1"/>
</dbReference>
<evidence type="ECO:0000259" key="1">
    <source>
        <dbReference type="PROSITE" id="PS50943"/>
    </source>
</evidence>
<evidence type="ECO:0000313" key="3">
    <source>
        <dbReference type="Proteomes" id="UP000467124"/>
    </source>
</evidence>
<evidence type="ECO:0000313" key="2">
    <source>
        <dbReference type="EMBL" id="MYR34171.1"/>
    </source>
</evidence>
<proteinExistence type="predicted"/>
<dbReference type="Proteomes" id="UP000467124">
    <property type="component" value="Unassembled WGS sequence"/>
</dbReference>
<organism evidence="2 3">
    <name type="scientific">Nocardiopsis alba</name>
    <dbReference type="NCBI Taxonomy" id="53437"/>
    <lineage>
        <taxon>Bacteria</taxon>
        <taxon>Bacillati</taxon>
        <taxon>Actinomycetota</taxon>
        <taxon>Actinomycetes</taxon>
        <taxon>Streptosporangiales</taxon>
        <taxon>Nocardiopsidaceae</taxon>
        <taxon>Nocardiopsis</taxon>
    </lineage>
</organism>
<dbReference type="CDD" id="cd00093">
    <property type="entry name" value="HTH_XRE"/>
    <property type="match status" value="1"/>
</dbReference>
<dbReference type="RefSeq" id="WP_161111443.1">
    <property type="nucleotide sequence ID" value="NZ_WWHY01000001.1"/>
</dbReference>
<dbReference type="AlphaFoldDB" id="A0A7K2IW43"/>
<feature type="domain" description="HTH cro/C1-type" evidence="1">
    <location>
        <begin position="6"/>
        <end position="59"/>
    </location>
</feature>
<dbReference type="Pfam" id="PF13560">
    <property type="entry name" value="HTH_31"/>
    <property type="match status" value="1"/>
</dbReference>
<dbReference type="EMBL" id="WWHY01000001">
    <property type="protein sequence ID" value="MYR34171.1"/>
    <property type="molecule type" value="Genomic_DNA"/>
</dbReference>
<dbReference type="SUPFAM" id="SSF47413">
    <property type="entry name" value="lambda repressor-like DNA-binding domains"/>
    <property type="match status" value="1"/>
</dbReference>
<dbReference type="Gene3D" id="1.10.260.40">
    <property type="entry name" value="lambda repressor-like DNA-binding domains"/>
    <property type="match status" value="1"/>
</dbReference>
<reference evidence="2 3" key="1">
    <citation type="journal article" date="2019" name="Nat. Commun.">
        <title>The antimicrobial potential of Streptomyces from insect microbiomes.</title>
        <authorList>
            <person name="Chevrette M.G."/>
            <person name="Carlson C.M."/>
            <person name="Ortega H.E."/>
            <person name="Thomas C."/>
            <person name="Ananiev G.E."/>
            <person name="Barns K.J."/>
            <person name="Book A.J."/>
            <person name="Cagnazzo J."/>
            <person name="Carlos C."/>
            <person name="Flanigan W."/>
            <person name="Grubbs K.J."/>
            <person name="Horn H.A."/>
            <person name="Hoffmann F.M."/>
            <person name="Klassen J.L."/>
            <person name="Knack J.J."/>
            <person name="Lewin G.R."/>
            <person name="McDonald B.R."/>
            <person name="Muller L."/>
            <person name="Melo W.G.P."/>
            <person name="Pinto-Tomas A.A."/>
            <person name="Schmitz A."/>
            <person name="Wendt-Pienkowski E."/>
            <person name="Wildman S."/>
            <person name="Zhao M."/>
            <person name="Zhang F."/>
            <person name="Bugni T.S."/>
            <person name="Andes D.R."/>
            <person name="Pupo M.T."/>
            <person name="Currie C.R."/>
        </authorList>
    </citation>
    <scope>NUCLEOTIDE SEQUENCE [LARGE SCALE GENOMIC DNA]</scope>
    <source>
        <strain evidence="2 3">SID5840</strain>
    </source>
</reference>
<comment type="caution">
    <text evidence="2">The sequence shown here is derived from an EMBL/GenBank/DDBJ whole genome shotgun (WGS) entry which is preliminary data.</text>
</comment>
<dbReference type="SMART" id="SM00530">
    <property type="entry name" value="HTH_XRE"/>
    <property type="match status" value="1"/>
</dbReference>
<name>A0A7K2IW43_9ACTN</name>
<dbReference type="InterPro" id="IPR001387">
    <property type="entry name" value="Cro/C1-type_HTH"/>
</dbReference>
<protein>
    <submittedName>
        <fullName evidence="2">Helix-turn-helix domain-containing protein</fullName>
    </submittedName>
</protein>
<dbReference type="InterPro" id="IPR010982">
    <property type="entry name" value="Lambda_DNA-bd_dom_sf"/>
</dbReference>
<dbReference type="GO" id="GO:0003677">
    <property type="term" value="F:DNA binding"/>
    <property type="evidence" value="ECO:0007669"/>
    <property type="project" value="InterPro"/>
</dbReference>